<sequence>MNGSFSMPARPLRTPLPAILTMLFLIIGVGCASHLEFPPMGEPLHVSVKLEIPASIKTLRAEYTDGCGHLMQVPLGARLEEALVEGAYRTFKSVSYEGGGSKDAVPEAVVRVDLVNWSFKLQQDNLYDRVPANIQLNAIARVYDLTGKVLRESEVKVVRQERLRLEAAQRNCDYIIDPFIQDTSVDFASKVSMDVREAFGGKTQAAVTAATPAPLATPQPAAGLPTSRPQLPATTASASSSLRFKAMILDENGNLVLEGGERVRVRVDIVNVGMTAIQQAIVSLSGSQALITHFPSSVLPVPALQPGETKSIEFVATLPPSIQPQKAELHVTVEEPASHQAAPAQTLTVVMQATGIKTDDVDQIPVATTTFHQPNTYLLSIGIGSYRDPQVLPRKFASLDAEMVASYFQALGGVPSTNVRLLQDWKALRPDIDEALLDWLPPHMTKEAVVIVYFAGQAMVTHTGEVLLVPYEGSPTATSRLYPLKDLEAALTRLKAKQVILLFDGMVSRLHSDPKVKNLPPRWDSAGSSIIRIVSSDNLGKGLEDDTHRHGLMTYYLLRALRGESDSNRDGSVTLAETAAYVSQKVTWAAKTQFNSDQRPLIVPPLKQTDPSSALVLSKLAAIRGE</sequence>
<evidence type="ECO:0000256" key="1">
    <source>
        <dbReference type="SAM" id="MobiDB-lite"/>
    </source>
</evidence>
<proteinExistence type="predicted"/>
<evidence type="ECO:0000313" key="2">
    <source>
        <dbReference type="EMBL" id="SPP65816.1"/>
    </source>
</evidence>
<dbReference type="EMBL" id="OUNR01000017">
    <property type="protein sequence ID" value="SPP65816.1"/>
    <property type="molecule type" value="Genomic_DNA"/>
</dbReference>
<keyword evidence="3" id="KW-1185">Reference proteome</keyword>
<reference evidence="3" key="1">
    <citation type="submission" date="2018-04" db="EMBL/GenBank/DDBJ databases">
        <authorList>
            <person name="Lucker S."/>
            <person name="Sakoula D."/>
        </authorList>
    </citation>
    <scope>NUCLEOTIDE SEQUENCE [LARGE SCALE GENOMIC DNA]</scope>
</reference>
<accession>A0A330L7Y5</accession>
<gene>
    <name evidence="2" type="ORF">NITLEN_40289</name>
</gene>
<dbReference type="Proteomes" id="UP000248168">
    <property type="component" value="Unassembled WGS sequence"/>
</dbReference>
<feature type="region of interest" description="Disordered" evidence="1">
    <location>
        <begin position="210"/>
        <end position="236"/>
    </location>
</feature>
<dbReference type="Gene3D" id="3.40.50.1460">
    <property type="match status" value="1"/>
</dbReference>
<dbReference type="AlphaFoldDB" id="A0A330L7Y5"/>
<dbReference type="InParanoid" id="A0A330L7Y5"/>
<feature type="compositionally biased region" description="Low complexity" evidence="1">
    <location>
        <begin position="210"/>
        <end position="226"/>
    </location>
</feature>
<evidence type="ECO:0000313" key="3">
    <source>
        <dbReference type="Proteomes" id="UP000248168"/>
    </source>
</evidence>
<organism evidence="2 3">
    <name type="scientific">Nitrospira lenta</name>
    <dbReference type="NCBI Taxonomy" id="1436998"/>
    <lineage>
        <taxon>Bacteria</taxon>
        <taxon>Pseudomonadati</taxon>
        <taxon>Nitrospirota</taxon>
        <taxon>Nitrospiria</taxon>
        <taxon>Nitrospirales</taxon>
        <taxon>Nitrospiraceae</taxon>
        <taxon>Nitrospira</taxon>
    </lineage>
</organism>
<protein>
    <submittedName>
        <fullName evidence="2">Uncharacterized protein</fullName>
    </submittedName>
</protein>
<name>A0A330L7Y5_9BACT</name>